<evidence type="ECO:0000313" key="4">
    <source>
        <dbReference type="Proteomes" id="UP001054945"/>
    </source>
</evidence>
<comment type="caution">
    <text evidence="3">The sequence shown here is derived from an EMBL/GenBank/DDBJ whole genome shotgun (WGS) entry which is preliminary data.</text>
</comment>
<keyword evidence="2" id="KW-0812">Transmembrane</keyword>
<evidence type="ECO:0000256" key="2">
    <source>
        <dbReference type="SAM" id="Phobius"/>
    </source>
</evidence>
<keyword evidence="2" id="KW-0472">Membrane</keyword>
<feature type="compositionally biased region" description="Polar residues" evidence="1">
    <location>
        <begin position="178"/>
        <end position="193"/>
    </location>
</feature>
<dbReference type="EMBL" id="BPLR01005999">
    <property type="protein sequence ID" value="GIY06788.1"/>
    <property type="molecule type" value="Genomic_DNA"/>
</dbReference>
<name>A0AAV4Q9T7_CAEEX</name>
<evidence type="ECO:0000313" key="3">
    <source>
        <dbReference type="EMBL" id="GIY06788.1"/>
    </source>
</evidence>
<dbReference type="AlphaFoldDB" id="A0AAV4Q9T7"/>
<evidence type="ECO:0000256" key="1">
    <source>
        <dbReference type="SAM" id="MobiDB-lite"/>
    </source>
</evidence>
<proteinExistence type="predicted"/>
<organism evidence="3 4">
    <name type="scientific">Caerostris extrusa</name>
    <name type="common">Bark spider</name>
    <name type="synonym">Caerostris bankana</name>
    <dbReference type="NCBI Taxonomy" id="172846"/>
    <lineage>
        <taxon>Eukaryota</taxon>
        <taxon>Metazoa</taxon>
        <taxon>Ecdysozoa</taxon>
        <taxon>Arthropoda</taxon>
        <taxon>Chelicerata</taxon>
        <taxon>Arachnida</taxon>
        <taxon>Araneae</taxon>
        <taxon>Araneomorphae</taxon>
        <taxon>Entelegynae</taxon>
        <taxon>Araneoidea</taxon>
        <taxon>Araneidae</taxon>
        <taxon>Caerostris</taxon>
    </lineage>
</organism>
<reference evidence="3 4" key="1">
    <citation type="submission" date="2021-06" db="EMBL/GenBank/DDBJ databases">
        <title>Caerostris extrusa draft genome.</title>
        <authorList>
            <person name="Kono N."/>
            <person name="Arakawa K."/>
        </authorList>
    </citation>
    <scope>NUCLEOTIDE SEQUENCE [LARGE SCALE GENOMIC DNA]</scope>
</reference>
<sequence length="255" mass="28882">MPPSESSGMTAHMDQCRHFTEFRSLRSVTKTAVEGVNDVQNDDEKFSIHGELVETVRVTCLECPPCFDFTSPSDHRYRERDVLNARRPLVSVPRLWHPISLPRLIIKEVGKKAITDKEENPFPFIVAGFMGFYFLGSLVIYRKRCFRGGKSLGVEPQIYIRSPKLKAFSFNEDISEESISPSLRPSTPHSPNTPGRKGGWEAGRMFDANDSLIDYCTNSCFESSRHKSFLLLRVLPMERCVGRCLALATLCSGLW</sequence>
<feature type="region of interest" description="Disordered" evidence="1">
    <location>
        <begin position="178"/>
        <end position="200"/>
    </location>
</feature>
<protein>
    <submittedName>
        <fullName evidence="3">Uncharacterized protein</fullName>
    </submittedName>
</protein>
<dbReference type="Proteomes" id="UP001054945">
    <property type="component" value="Unassembled WGS sequence"/>
</dbReference>
<keyword evidence="2" id="KW-1133">Transmembrane helix</keyword>
<accession>A0AAV4Q9T7</accession>
<gene>
    <name evidence="3" type="ORF">CEXT_589531</name>
</gene>
<feature type="transmembrane region" description="Helical" evidence="2">
    <location>
        <begin position="122"/>
        <end position="141"/>
    </location>
</feature>
<keyword evidence="4" id="KW-1185">Reference proteome</keyword>